<dbReference type="GO" id="GO:0016491">
    <property type="term" value="F:oxidoreductase activity"/>
    <property type="evidence" value="ECO:0007669"/>
    <property type="project" value="UniProtKB-KW"/>
</dbReference>
<dbReference type="Pfam" id="PF01370">
    <property type="entry name" value="Epimerase"/>
    <property type="match status" value="1"/>
</dbReference>
<dbReference type="EMBL" id="CP117523">
    <property type="protein sequence ID" value="WWD85040.1"/>
    <property type="molecule type" value="Genomic_DNA"/>
</dbReference>
<comment type="similarity">
    <text evidence="1">Belongs to the NAD(P)-dependent epimerase/dehydratase family.</text>
</comment>
<evidence type="ECO:0000259" key="2">
    <source>
        <dbReference type="Pfam" id="PF01370"/>
    </source>
</evidence>
<keyword evidence="4" id="KW-1185">Reference proteome</keyword>
<gene>
    <name evidence="3" type="primary">rfbJ</name>
    <name evidence="3" type="ORF">TEGL_34870</name>
</gene>
<evidence type="ECO:0000313" key="4">
    <source>
        <dbReference type="Proteomes" id="UP001348492"/>
    </source>
</evidence>
<proteinExistence type="inferred from homology"/>
<dbReference type="PANTHER" id="PTHR43000">
    <property type="entry name" value="DTDP-D-GLUCOSE 4,6-DEHYDRATASE-RELATED"/>
    <property type="match status" value="1"/>
</dbReference>
<dbReference type="Gene3D" id="3.40.50.720">
    <property type="entry name" value="NAD(P)-binding Rossmann-like Domain"/>
    <property type="match status" value="1"/>
</dbReference>
<dbReference type="InterPro" id="IPR036291">
    <property type="entry name" value="NAD(P)-bd_dom_sf"/>
</dbReference>
<accession>A0ABZ2F057</accession>
<reference evidence="3 4" key="1">
    <citation type="journal article" date="2023" name="PLoS ONE">
        <title>Genome-based metabolic and phylogenomic analysis of three Terrisporobacter species.</title>
        <authorList>
            <person name="Boer T."/>
            <person name="Bengelsdorf F.R."/>
            <person name="Bomeke M."/>
            <person name="Daniel R."/>
            <person name="Poehlein A."/>
        </authorList>
    </citation>
    <scope>NUCLEOTIDE SEQUENCE [LARGE SCALE GENOMIC DNA]</scope>
    <source>
        <strain evidence="3 4">DSM 1288</strain>
    </source>
</reference>
<dbReference type="InterPro" id="IPR001509">
    <property type="entry name" value="Epimerase_deHydtase"/>
</dbReference>
<feature type="domain" description="NAD-dependent epimerase/dehydratase" evidence="2">
    <location>
        <begin position="5"/>
        <end position="215"/>
    </location>
</feature>
<evidence type="ECO:0000256" key="1">
    <source>
        <dbReference type="ARBA" id="ARBA00007637"/>
    </source>
</evidence>
<dbReference type="EC" id="1.1.1.341" evidence="3"/>
<dbReference type="SUPFAM" id="SSF51735">
    <property type="entry name" value="NAD(P)-binding Rossmann-fold domains"/>
    <property type="match status" value="1"/>
</dbReference>
<evidence type="ECO:0000313" key="3">
    <source>
        <dbReference type="EMBL" id="WWD85040.1"/>
    </source>
</evidence>
<keyword evidence="3" id="KW-0560">Oxidoreductase</keyword>
<dbReference type="Proteomes" id="UP001348492">
    <property type="component" value="Chromosome"/>
</dbReference>
<name>A0ABZ2F057_9FIRM</name>
<protein>
    <submittedName>
        <fullName evidence="3">CDP-abequose synthase</fullName>
        <ecNumber evidence="3">1.1.1.341</ecNumber>
    </submittedName>
</protein>
<organism evidence="3 4">
    <name type="scientific">Terrisporobacter glycolicus ATCC 14880 = DSM 1288</name>
    <dbReference type="NCBI Taxonomy" id="1121315"/>
    <lineage>
        <taxon>Bacteria</taxon>
        <taxon>Bacillati</taxon>
        <taxon>Bacillota</taxon>
        <taxon>Clostridia</taxon>
        <taxon>Peptostreptococcales</taxon>
        <taxon>Peptostreptococcaceae</taxon>
        <taxon>Terrisporobacter</taxon>
    </lineage>
</organism>
<dbReference type="RefSeq" id="WP_018591686.1">
    <property type="nucleotide sequence ID" value="NZ_CP117523.1"/>
</dbReference>
<sequence>MSKFIVTGATGFIGSHLCKELLNRNHKVAIICRENSNMQLLNDIMDKIEIFYFDDNLDNMINFFIQTKADGVFHIAGLTIIEHKPNDINSLIDSNIKFSTQILEAMKVSGMKKIINTGTCLQHYSNEKYNPSCLYAATKKAFEDILKYYVEAYKFQSITLTLFNVYGKKDFGKRLLSVINHAAINNLPLEMTLGYQKIDLVYIDDVVDAYIYAFELFTKNFFENNQCYGVSSKQVVTLRELVSIFEEENKVSLNIKWGYKHYRFRENFIPWSDYTPLPGWNSKVTLQEGVKKIYK</sequence>